<sequence>MQLMDLIRYKYKTISVVGMAKNAGKTVTLNRLLEEAAEKNVIVGLTSIGRDGEKQDVVTNTEKPTIYVMENTIIATTEDCLSRSDARLEILEVTDYATAMGRVVICRVKSGGLIEIAGPDTNSEIREVAIKMRFYGAEVVLIDGAINRKTTASPSITEATILATGAVISRDIDRVVEETAHQINLFNIPAVEDEDMKSLVASLMEDKGYCIIDQKGNVKVLDIKTAINNGMNIGRALTEDSVYVVLKGSLVTKTLEDIMTVTEAYKNVTFVLKDATKIFIEPKDWRFFMKRGFKIKVLEKINALLTTLNPYAPQGYQFDPKDFCKRMKKNLTLPVIDVMLEEEDLDE</sequence>
<gene>
    <name evidence="1" type="ORF">SAMN05446037_102165</name>
</gene>
<accession>A0A239HET8</accession>
<dbReference type="Proteomes" id="UP000198304">
    <property type="component" value="Unassembled WGS sequence"/>
</dbReference>
<dbReference type="AlphaFoldDB" id="A0A239HET8"/>
<dbReference type="EMBL" id="FZOJ01000021">
    <property type="protein sequence ID" value="SNS79936.1"/>
    <property type="molecule type" value="Genomic_DNA"/>
</dbReference>
<evidence type="ECO:0000313" key="2">
    <source>
        <dbReference type="Proteomes" id="UP000198304"/>
    </source>
</evidence>
<protein>
    <submittedName>
        <fullName evidence="1">Uncharacterized protein</fullName>
    </submittedName>
</protein>
<keyword evidence="2" id="KW-1185">Reference proteome</keyword>
<organism evidence="1 2">
    <name type="scientific">Anaerovirgula multivorans</name>
    <dbReference type="NCBI Taxonomy" id="312168"/>
    <lineage>
        <taxon>Bacteria</taxon>
        <taxon>Bacillati</taxon>
        <taxon>Bacillota</taxon>
        <taxon>Clostridia</taxon>
        <taxon>Peptostreptococcales</taxon>
        <taxon>Natronincolaceae</taxon>
        <taxon>Anaerovirgula</taxon>
    </lineage>
</organism>
<name>A0A239HET8_9FIRM</name>
<evidence type="ECO:0000313" key="1">
    <source>
        <dbReference type="EMBL" id="SNS79936.1"/>
    </source>
</evidence>
<reference evidence="1 2" key="1">
    <citation type="submission" date="2017-06" db="EMBL/GenBank/DDBJ databases">
        <authorList>
            <person name="Kim H.J."/>
            <person name="Triplett B.A."/>
        </authorList>
    </citation>
    <scope>NUCLEOTIDE SEQUENCE [LARGE SCALE GENOMIC DNA]</scope>
    <source>
        <strain evidence="1 2">SCA</strain>
    </source>
</reference>
<proteinExistence type="predicted"/>
<dbReference type="OrthoDB" id="9783544at2"/>
<dbReference type="RefSeq" id="WP_089284187.1">
    <property type="nucleotide sequence ID" value="NZ_FZOJ01000021.1"/>
</dbReference>